<dbReference type="InterPro" id="IPR008969">
    <property type="entry name" value="CarboxyPept-like_regulatory"/>
</dbReference>
<evidence type="ECO:0000313" key="7">
    <source>
        <dbReference type="Proteomes" id="UP000077013"/>
    </source>
</evidence>
<evidence type="ECO:0000256" key="3">
    <source>
        <dbReference type="ARBA" id="ARBA00023237"/>
    </source>
</evidence>
<dbReference type="Gene3D" id="2.60.40.1120">
    <property type="entry name" value="Carboxypeptidase-like, regulatory domain"/>
    <property type="match status" value="1"/>
</dbReference>
<proteinExistence type="predicted"/>
<accession>A0A167J2B9</accession>
<keyword evidence="7" id="KW-1185">Reference proteome</keyword>
<dbReference type="Pfam" id="PF14905">
    <property type="entry name" value="OMP_b-brl_3"/>
    <property type="match status" value="1"/>
</dbReference>
<dbReference type="OrthoDB" id="8764943at2"/>
<evidence type="ECO:0000256" key="2">
    <source>
        <dbReference type="ARBA" id="ARBA00023136"/>
    </source>
</evidence>
<feature type="signal peptide" evidence="4">
    <location>
        <begin position="1"/>
        <end position="18"/>
    </location>
</feature>
<evidence type="ECO:0000313" key="6">
    <source>
        <dbReference type="EMBL" id="OAB80268.1"/>
    </source>
</evidence>
<dbReference type="AlphaFoldDB" id="A0A167J2B9"/>
<dbReference type="PANTHER" id="PTHR40980:SF4">
    <property type="entry name" value="TONB-DEPENDENT RECEPTOR-LIKE BETA-BARREL DOMAIN-CONTAINING PROTEIN"/>
    <property type="match status" value="1"/>
</dbReference>
<dbReference type="PANTHER" id="PTHR40980">
    <property type="entry name" value="PLUG DOMAIN-CONTAINING PROTEIN"/>
    <property type="match status" value="1"/>
</dbReference>
<keyword evidence="4" id="KW-0732">Signal</keyword>
<feature type="chain" id="PRO_5007888675" description="Outer membrane protein beta-barrel domain-containing protein" evidence="4">
    <location>
        <begin position="19"/>
        <end position="801"/>
    </location>
</feature>
<comment type="caution">
    <text evidence="6">The sequence shown here is derived from an EMBL/GenBank/DDBJ whole genome shotgun (WGS) entry which is preliminary data.</text>
</comment>
<dbReference type="Gene3D" id="2.40.170.20">
    <property type="entry name" value="TonB-dependent receptor, beta-barrel domain"/>
    <property type="match status" value="1"/>
</dbReference>
<feature type="domain" description="Outer membrane protein beta-barrel" evidence="5">
    <location>
        <begin position="374"/>
        <end position="779"/>
    </location>
</feature>
<keyword evidence="2" id="KW-0472">Membrane</keyword>
<keyword evidence="3" id="KW-0998">Cell outer membrane</keyword>
<name>A0A167J2B9_9FLAO</name>
<evidence type="ECO:0000256" key="4">
    <source>
        <dbReference type="SAM" id="SignalP"/>
    </source>
</evidence>
<dbReference type="EMBL" id="LRXL01000026">
    <property type="protein sequence ID" value="OAB80268.1"/>
    <property type="molecule type" value="Genomic_DNA"/>
</dbReference>
<protein>
    <recommendedName>
        <fullName evidence="5">Outer membrane protein beta-barrel domain-containing protein</fullName>
    </recommendedName>
</protein>
<dbReference type="Pfam" id="PF13715">
    <property type="entry name" value="CarbopepD_reg_2"/>
    <property type="match status" value="1"/>
</dbReference>
<evidence type="ECO:0000256" key="1">
    <source>
        <dbReference type="ARBA" id="ARBA00004442"/>
    </source>
</evidence>
<dbReference type="InterPro" id="IPR036942">
    <property type="entry name" value="Beta-barrel_TonB_sf"/>
</dbReference>
<comment type="subcellular location">
    <subcellularLocation>
        <location evidence="1">Cell outer membrane</location>
    </subcellularLocation>
</comment>
<gene>
    <name evidence="6" type="ORF">ULVI_05900</name>
</gene>
<dbReference type="SUPFAM" id="SSF49464">
    <property type="entry name" value="Carboxypeptidase regulatory domain-like"/>
    <property type="match status" value="1"/>
</dbReference>
<dbReference type="InterPro" id="IPR041700">
    <property type="entry name" value="OMP_b-brl_3"/>
</dbReference>
<reference evidence="6 7" key="1">
    <citation type="submission" date="2016-02" db="EMBL/GenBank/DDBJ databases">
        <title>Ulvibacter sp. LPB0005, isolated from Thais luteostoma.</title>
        <authorList>
            <person name="Shin S.-K."/>
            <person name="Yi H."/>
        </authorList>
    </citation>
    <scope>NUCLEOTIDE SEQUENCE [LARGE SCALE GENOMIC DNA]</scope>
    <source>
        <strain evidence="6 7">LPB0005</strain>
    </source>
</reference>
<dbReference type="GO" id="GO:0009279">
    <property type="term" value="C:cell outer membrane"/>
    <property type="evidence" value="ECO:0007669"/>
    <property type="project" value="UniProtKB-SubCell"/>
</dbReference>
<dbReference type="RefSeq" id="WP_068590673.1">
    <property type="nucleotide sequence ID" value="NZ_LRXL01000026.1"/>
</dbReference>
<organism evidence="6 7">
    <name type="scientific">Cochleicola gelatinilyticus</name>
    <dbReference type="NCBI Taxonomy" id="1763537"/>
    <lineage>
        <taxon>Bacteria</taxon>
        <taxon>Pseudomonadati</taxon>
        <taxon>Bacteroidota</taxon>
        <taxon>Flavobacteriia</taxon>
        <taxon>Flavobacteriales</taxon>
        <taxon>Flavobacteriaceae</taxon>
        <taxon>Cochleicola</taxon>
    </lineage>
</organism>
<dbReference type="Proteomes" id="UP000077013">
    <property type="component" value="Unassembled WGS sequence"/>
</dbReference>
<evidence type="ECO:0000259" key="5">
    <source>
        <dbReference type="Pfam" id="PF14905"/>
    </source>
</evidence>
<dbReference type="SUPFAM" id="SSF56935">
    <property type="entry name" value="Porins"/>
    <property type="match status" value="1"/>
</dbReference>
<sequence>MKKLILLLIIAPTFFVFSQNGTIVGHVFDIENQPLSYVNVLLFEEEALEAFKGVTTEEDGSFKLTELEDKTYRISFSYIGFTTKDQLITLVSEENIGNILLEENTESLGETIITAKKPTIKRTASKLIFNVENTSLSTGSTFDLLKKTPGVVVVGNDIKVKSIIPEIYINDKRVYLSTAETIALLENTDAANIKSVEVITNPSAKYDGAAGAVLNINTSKAISIGYKGAVNGSYKQGVYPKYQLGTSHFYKNNWLDFYGSYSFNTRKNLKEDINYTRFIDPNGSTNSFWNTDFNKITRTNAHQGNLIADFTINEKETISLATTFSVNPNETFKNNGFTDIKNIERVTDSTFSTRSDLATDTHTLSITGDYKIVLDKESSSLTLSANYTDFNNERLQNVMTNYNDPVGNLLRRNSFSTNADQSTNIFTGQGDVTYPFWKGSLEGGLKYSFINSNSKLDFFDTDMGVEFNAALSDDFNYREKVYAEYIQTEQTFGAFSINAGLRGEYTDVEGISRVLGETNTDDYFKLFPRISGQYEFSEKHSAGFAYTKSISRPGYQNLNPFKYFINENNFNEGNPSLVPAITERIALNYSYNNVWTFELYYKTTDNSLSALTFQDNINRTLRNSEANLLQDFEYSLDLQYTPSNLPSWLYLYVILSGFYMENEFLAVESEPRTYTNHTPGFYGYVYSNFTLSKDRTWTVDLSSNYISNIIYGSSFYKNSFFLNLSARKSLWNKAANITVGVDDIFNTSFNFPVVSNYYNQDNFYIAQSETRLFTIGFTYNFGNFRIRDNNKNLNTDEKDRL</sequence>
<dbReference type="STRING" id="1763537.ULVI_05900"/>